<protein>
    <submittedName>
        <fullName evidence="3">Acid stress-induced BolA-like protein IbaG/YrbA</fullName>
    </submittedName>
</protein>
<dbReference type="AlphaFoldDB" id="A0AAE3KAV5"/>
<keyword evidence="4" id="KW-1185">Reference proteome</keyword>
<gene>
    <name evidence="3" type="ORF">J2T57_000980</name>
</gene>
<reference evidence="3" key="1">
    <citation type="submission" date="2022-03" db="EMBL/GenBank/DDBJ databases">
        <title>Genomic Encyclopedia of Type Strains, Phase III (KMG-III): the genomes of soil and plant-associated and newly described type strains.</title>
        <authorList>
            <person name="Whitman W."/>
        </authorList>
    </citation>
    <scope>NUCLEOTIDE SEQUENCE</scope>
    <source>
        <strain evidence="3">ANL 6-2</strain>
    </source>
</reference>
<dbReference type="PANTHER" id="PTHR46229">
    <property type="entry name" value="BOLA TRANSCRIPTION REGULATOR"/>
    <property type="match status" value="1"/>
</dbReference>
<dbReference type="InterPro" id="IPR050961">
    <property type="entry name" value="BolA/IbaG_stress_morph_reg"/>
</dbReference>
<evidence type="ECO:0000256" key="1">
    <source>
        <dbReference type="ARBA" id="ARBA00005578"/>
    </source>
</evidence>
<dbReference type="Pfam" id="PF01722">
    <property type="entry name" value="BolA"/>
    <property type="match status" value="1"/>
</dbReference>
<dbReference type="RefSeq" id="WP_253475119.1">
    <property type="nucleotide sequence ID" value="NZ_JALJXV010000002.1"/>
</dbReference>
<dbReference type="PIRSF" id="PIRSF003113">
    <property type="entry name" value="BolA"/>
    <property type="match status" value="1"/>
</dbReference>
<dbReference type="PANTHER" id="PTHR46229:SF2">
    <property type="entry name" value="BOLA-LIKE PROTEIN 1"/>
    <property type="match status" value="1"/>
</dbReference>
<organism evidence="3 4">
    <name type="scientific">Natronocella acetinitrilica</name>
    <dbReference type="NCBI Taxonomy" id="414046"/>
    <lineage>
        <taxon>Bacteria</taxon>
        <taxon>Pseudomonadati</taxon>
        <taxon>Pseudomonadota</taxon>
        <taxon>Gammaproteobacteria</taxon>
        <taxon>Chromatiales</taxon>
        <taxon>Ectothiorhodospiraceae</taxon>
        <taxon>Natronocella</taxon>
    </lineage>
</organism>
<name>A0AAE3KAV5_9GAMM</name>
<evidence type="ECO:0000256" key="2">
    <source>
        <dbReference type="RuleBase" id="RU003860"/>
    </source>
</evidence>
<accession>A0AAE3KAV5</accession>
<comment type="caution">
    <text evidence="3">The sequence shown here is derived from an EMBL/GenBank/DDBJ whole genome shotgun (WGS) entry which is preliminary data.</text>
</comment>
<dbReference type="Gene3D" id="3.30.300.90">
    <property type="entry name" value="BolA-like"/>
    <property type="match status" value="1"/>
</dbReference>
<dbReference type="SUPFAM" id="SSF82657">
    <property type="entry name" value="BolA-like"/>
    <property type="match status" value="1"/>
</dbReference>
<comment type="similarity">
    <text evidence="1 2">Belongs to the BolA/IbaG family.</text>
</comment>
<sequence>MMDSERIKQLIEAGLPDCHAEVDGDGHHFQAIIVSPVFEGKLILQQHRLVKDVLKQHFDSGELHALSMKTLTPEQSRAGQS</sequence>
<dbReference type="InterPro" id="IPR002634">
    <property type="entry name" value="BolA"/>
</dbReference>
<dbReference type="EMBL" id="JALJXV010000002">
    <property type="protein sequence ID" value="MCP1673881.1"/>
    <property type="molecule type" value="Genomic_DNA"/>
</dbReference>
<proteinExistence type="inferred from homology"/>
<dbReference type="InterPro" id="IPR036065">
    <property type="entry name" value="BolA-like_sf"/>
</dbReference>
<evidence type="ECO:0000313" key="3">
    <source>
        <dbReference type="EMBL" id="MCP1673881.1"/>
    </source>
</evidence>
<dbReference type="Proteomes" id="UP001205843">
    <property type="component" value="Unassembled WGS sequence"/>
</dbReference>
<evidence type="ECO:0000313" key="4">
    <source>
        <dbReference type="Proteomes" id="UP001205843"/>
    </source>
</evidence>